<name>A0ABN9Y9W0_9DINO</name>
<gene>
    <name evidence="2" type="ORF">PCOR1329_LOCUS83416</name>
</gene>
<comment type="caution">
    <text evidence="2">The sequence shown here is derived from an EMBL/GenBank/DDBJ whole genome shotgun (WGS) entry which is preliminary data.</text>
</comment>
<sequence>AAASDALVSLRHLSNTRAAWFGKDDVKAGPIVKGVAKLGWSWEAMDVTAWASKSELQAALSSLSEQPGSLIEHVFVQEWVDFDVEMRHFIVEPRLEDPQTWKAKKIVYTVFKTQDEGSFRNFDRYERKGCLGACFKNDDAALADAEQQAEELIGRWLQWLQGMSHELPVVTRFDILAKRVGPGKARVAVADHRGADGARGLLPGLAAGAQDGLRRDAAVLLQRIQATLLMVAPHQRALAPSAGRRHPWRGRAKRLWLSAALGDQVVRHVQAWRRRRSRSALQGRDRVGRSRRALRRIPRHPPPSQRWATQGYGCIPALCPITQRPASGSFAQGAACGGRADRRMRGRAGRGREAAPLRPAPPRGGGGTPPFRGCGRGAFGPPPRSASWGR</sequence>
<keyword evidence="3" id="KW-1185">Reference proteome</keyword>
<evidence type="ECO:0000256" key="1">
    <source>
        <dbReference type="SAM" id="MobiDB-lite"/>
    </source>
</evidence>
<accession>A0ABN9Y9W0</accession>
<proteinExistence type="predicted"/>
<protein>
    <submittedName>
        <fullName evidence="2">Uncharacterized protein</fullName>
    </submittedName>
</protein>
<feature type="region of interest" description="Disordered" evidence="1">
    <location>
        <begin position="326"/>
        <end position="390"/>
    </location>
</feature>
<feature type="non-terminal residue" evidence="2">
    <location>
        <position position="390"/>
    </location>
</feature>
<evidence type="ECO:0000313" key="2">
    <source>
        <dbReference type="EMBL" id="CAK0908832.1"/>
    </source>
</evidence>
<dbReference type="EMBL" id="CAUYUJ010022083">
    <property type="protein sequence ID" value="CAK0908832.1"/>
    <property type="molecule type" value="Genomic_DNA"/>
</dbReference>
<feature type="non-terminal residue" evidence="2">
    <location>
        <position position="1"/>
    </location>
</feature>
<dbReference type="Proteomes" id="UP001189429">
    <property type="component" value="Unassembled WGS sequence"/>
</dbReference>
<organism evidence="2 3">
    <name type="scientific">Prorocentrum cordatum</name>
    <dbReference type="NCBI Taxonomy" id="2364126"/>
    <lineage>
        <taxon>Eukaryota</taxon>
        <taxon>Sar</taxon>
        <taxon>Alveolata</taxon>
        <taxon>Dinophyceae</taxon>
        <taxon>Prorocentrales</taxon>
        <taxon>Prorocentraceae</taxon>
        <taxon>Prorocentrum</taxon>
    </lineage>
</organism>
<feature type="compositionally biased region" description="Gly residues" evidence="1">
    <location>
        <begin position="363"/>
        <end position="378"/>
    </location>
</feature>
<feature type="region of interest" description="Disordered" evidence="1">
    <location>
        <begin position="274"/>
        <end position="309"/>
    </location>
</feature>
<reference evidence="2" key="1">
    <citation type="submission" date="2023-10" db="EMBL/GenBank/DDBJ databases">
        <authorList>
            <person name="Chen Y."/>
            <person name="Shah S."/>
            <person name="Dougan E. K."/>
            <person name="Thang M."/>
            <person name="Chan C."/>
        </authorList>
    </citation>
    <scope>NUCLEOTIDE SEQUENCE [LARGE SCALE GENOMIC DNA]</scope>
</reference>
<evidence type="ECO:0000313" key="3">
    <source>
        <dbReference type="Proteomes" id="UP001189429"/>
    </source>
</evidence>
<feature type="compositionally biased region" description="Basic residues" evidence="1">
    <location>
        <begin position="289"/>
        <end position="299"/>
    </location>
</feature>